<comment type="subcellular location">
    <subcellularLocation>
        <location evidence="6">Cytoplasm</location>
    </subcellularLocation>
</comment>
<protein>
    <recommendedName>
        <fullName evidence="6">Chaperonin GroEL</fullName>
        <ecNumber evidence="6">5.6.1.7</ecNumber>
    </recommendedName>
    <alternativeName>
        <fullName evidence="6">60 kDa chaperonin</fullName>
    </alternativeName>
    <alternativeName>
        <fullName evidence="6">Chaperonin-60</fullName>
        <shortName evidence="6">Cpn60</shortName>
    </alternativeName>
</protein>
<accession>A0A7D7ND00</accession>
<keyword evidence="9" id="KW-0175">Coiled coil</keyword>
<dbReference type="Gene3D" id="3.30.260.10">
    <property type="entry name" value="TCP-1-like chaperonin intermediate domain"/>
    <property type="match status" value="1"/>
</dbReference>
<dbReference type="PRINTS" id="PR00298">
    <property type="entry name" value="CHAPERONIN60"/>
</dbReference>
<evidence type="ECO:0000256" key="1">
    <source>
        <dbReference type="ARBA" id="ARBA00006607"/>
    </source>
</evidence>
<dbReference type="NCBIfam" id="NF000592">
    <property type="entry name" value="PRK00013.1"/>
    <property type="match status" value="1"/>
</dbReference>
<keyword evidence="3 6" id="KW-0067">ATP-binding</keyword>
<dbReference type="GO" id="GO:0005737">
    <property type="term" value="C:cytoplasm"/>
    <property type="evidence" value="ECO:0007669"/>
    <property type="project" value="UniProtKB-SubCell"/>
</dbReference>
<dbReference type="NCBIfam" id="NF009487">
    <property type="entry name" value="PRK12849.1"/>
    <property type="match status" value="1"/>
</dbReference>
<dbReference type="InterPro" id="IPR001844">
    <property type="entry name" value="Cpn60/GroEL"/>
</dbReference>
<dbReference type="SUPFAM" id="SSF54849">
    <property type="entry name" value="GroEL-intermediate domain like"/>
    <property type="match status" value="1"/>
</dbReference>
<dbReference type="NCBIfam" id="NF009489">
    <property type="entry name" value="PRK12851.1"/>
    <property type="match status" value="1"/>
</dbReference>
<dbReference type="GO" id="GO:0051082">
    <property type="term" value="F:unfolded protein binding"/>
    <property type="evidence" value="ECO:0007669"/>
    <property type="project" value="UniProtKB-UniRule"/>
</dbReference>
<dbReference type="PROSITE" id="PS00296">
    <property type="entry name" value="CHAPERONINS_CPN60"/>
    <property type="match status" value="1"/>
</dbReference>
<dbReference type="GO" id="GO:0016853">
    <property type="term" value="F:isomerase activity"/>
    <property type="evidence" value="ECO:0007669"/>
    <property type="project" value="UniProtKB-KW"/>
</dbReference>
<dbReference type="InterPro" id="IPR027409">
    <property type="entry name" value="GroEL-like_apical_dom_sf"/>
</dbReference>
<dbReference type="RefSeq" id="WP_009117732.1">
    <property type="nucleotide sequence ID" value="NZ_CP059567.1"/>
</dbReference>
<dbReference type="AlphaFoldDB" id="A0A7D7ND00"/>
<dbReference type="GO" id="GO:0140662">
    <property type="term" value="F:ATP-dependent protein folding chaperone"/>
    <property type="evidence" value="ECO:0007669"/>
    <property type="project" value="InterPro"/>
</dbReference>
<evidence type="ECO:0000256" key="6">
    <source>
        <dbReference type="HAMAP-Rule" id="MF_00600"/>
    </source>
</evidence>
<name>A0A7D7ND00_9NEIS</name>
<evidence type="ECO:0000313" key="11">
    <source>
        <dbReference type="Proteomes" id="UP000514752"/>
    </source>
</evidence>
<dbReference type="InterPro" id="IPR002423">
    <property type="entry name" value="Cpn60/GroEL/TCP-1"/>
</dbReference>
<dbReference type="NCBIfam" id="TIGR02348">
    <property type="entry name" value="GroEL"/>
    <property type="match status" value="1"/>
</dbReference>
<evidence type="ECO:0000256" key="3">
    <source>
        <dbReference type="ARBA" id="ARBA00022840"/>
    </source>
</evidence>
<keyword evidence="5 6" id="KW-0413">Isomerase</keyword>
<dbReference type="Pfam" id="PF00118">
    <property type="entry name" value="Cpn60_TCP1"/>
    <property type="match status" value="1"/>
</dbReference>
<dbReference type="Proteomes" id="UP000514752">
    <property type="component" value="Chromosome"/>
</dbReference>
<dbReference type="KEGG" id="nsg:H3L94_03890"/>
<evidence type="ECO:0000256" key="9">
    <source>
        <dbReference type="SAM" id="Coils"/>
    </source>
</evidence>
<keyword evidence="2 6" id="KW-0547">Nucleotide-binding</keyword>
<keyword evidence="4 6" id="KW-0143">Chaperone</keyword>
<dbReference type="GO" id="GO:0042026">
    <property type="term" value="P:protein refolding"/>
    <property type="evidence" value="ECO:0007669"/>
    <property type="project" value="UniProtKB-UniRule"/>
</dbReference>
<dbReference type="Gene3D" id="1.10.560.10">
    <property type="entry name" value="GroEL-like equatorial domain"/>
    <property type="match status" value="1"/>
</dbReference>
<feature type="coiled-coil region" evidence="9">
    <location>
        <begin position="340"/>
        <end position="367"/>
    </location>
</feature>
<comment type="subunit">
    <text evidence="6 8">Forms a cylinder of 14 subunits composed of two heptameric rings stacked back-to-back. Interacts with the co-chaperonin GroES.</text>
</comment>
<evidence type="ECO:0000313" key="10">
    <source>
        <dbReference type="EMBL" id="QMT41178.1"/>
    </source>
</evidence>
<dbReference type="PANTHER" id="PTHR45633">
    <property type="entry name" value="60 KDA HEAT SHOCK PROTEIN, MITOCHONDRIAL"/>
    <property type="match status" value="1"/>
</dbReference>
<dbReference type="Gene3D" id="3.50.7.10">
    <property type="entry name" value="GroEL"/>
    <property type="match status" value="1"/>
</dbReference>
<gene>
    <name evidence="6 10" type="primary">groL</name>
    <name evidence="6" type="synonym">groEL</name>
    <name evidence="10" type="ORF">H3L94_03890</name>
</gene>
<dbReference type="InterPro" id="IPR027410">
    <property type="entry name" value="TCP-1-like_intermed_sf"/>
</dbReference>
<dbReference type="InterPro" id="IPR018370">
    <property type="entry name" value="Chaperonin_Cpn60_CS"/>
</dbReference>
<dbReference type="EMBL" id="CP059567">
    <property type="protein sequence ID" value="QMT41178.1"/>
    <property type="molecule type" value="Genomic_DNA"/>
</dbReference>
<feature type="binding site" evidence="6">
    <location>
        <position position="496"/>
    </location>
    <ligand>
        <name>ATP</name>
        <dbReference type="ChEBI" id="CHEBI:30616"/>
    </ligand>
</feature>
<feature type="binding site" evidence="6">
    <location>
        <begin position="30"/>
        <end position="33"/>
    </location>
    <ligand>
        <name>ATP</name>
        <dbReference type="ChEBI" id="CHEBI:30616"/>
    </ligand>
</feature>
<comment type="caution">
    <text evidence="6">Lacks conserved residue(s) required for the propagation of feature annotation.</text>
</comment>
<dbReference type="EC" id="5.6.1.7" evidence="6"/>
<dbReference type="NCBIfam" id="NF009488">
    <property type="entry name" value="PRK12850.1"/>
    <property type="match status" value="1"/>
</dbReference>
<dbReference type="FunFam" id="1.10.560.10:FF:000001">
    <property type="entry name" value="60 kDa chaperonin"/>
    <property type="match status" value="1"/>
</dbReference>
<proteinExistence type="inferred from homology"/>
<feature type="binding site" evidence="6">
    <location>
        <position position="51"/>
    </location>
    <ligand>
        <name>ATP</name>
        <dbReference type="ChEBI" id="CHEBI:30616"/>
    </ligand>
</feature>
<evidence type="ECO:0000256" key="7">
    <source>
        <dbReference type="RuleBase" id="RU000418"/>
    </source>
</evidence>
<evidence type="ECO:0000256" key="8">
    <source>
        <dbReference type="RuleBase" id="RU000419"/>
    </source>
</evidence>
<dbReference type="SUPFAM" id="SSF48592">
    <property type="entry name" value="GroEL equatorial domain-like"/>
    <property type="match status" value="1"/>
</dbReference>
<dbReference type="HAMAP" id="MF_00600">
    <property type="entry name" value="CH60"/>
    <property type="match status" value="1"/>
</dbReference>
<feature type="binding site" evidence="6">
    <location>
        <begin position="87"/>
        <end position="91"/>
    </location>
    <ligand>
        <name>ATP</name>
        <dbReference type="ChEBI" id="CHEBI:30616"/>
    </ligand>
</feature>
<organism evidence="10 11">
    <name type="scientific">Neisseria shayeganii</name>
    <dbReference type="NCBI Taxonomy" id="607712"/>
    <lineage>
        <taxon>Bacteria</taxon>
        <taxon>Pseudomonadati</taxon>
        <taxon>Pseudomonadota</taxon>
        <taxon>Betaproteobacteria</taxon>
        <taxon>Neisseriales</taxon>
        <taxon>Neisseriaceae</taxon>
        <taxon>Neisseria</taxon>
    </lineage>
</organism>
<feature type="binding site" evidence="6">
    <location>
        <position position="416"/>
    </location>
    <ligand>
        <name>ATP</name>
        <dbReference type="ChEBI" id="CHEBI:30616"/>
    </ligand>
</feature>
<evidence type="ECO:0000256" key="5">
    <source>
        <dbReference type="ARBA" id="ARBA00023235"/>
    </source>
</evidence>
<dbReference type="CDD" id="cd03344">
    <property type="entry name" value="GroEL"/>
    <property type="match status" value="1"/>
</dbReference>
<dbReference type="InterPro" id="IPR027413">
    <property type="entry name" value="GROEL-like_equatorial_sf"/>
</dbReference>
<comment type="function">
    <text evidence="6 8">Together with its co-chaperonin GroES, plays an essential role in assisting protein folding. The GroEL-GroES system forms a nano-cage that allows encapsulation of the non-native substrate proteins and provides a physical environment optimized to promote and accelerate protein folding.</text>
</comment>
<reference evidence="10 11" key="1">
    <citation type="submission" date="2020-07" db="EMBL/GenBank/DDBJ databases">
        <title>Genomic diversity of species in the Neisseriaceae family.</title>
        <authorList>
            <person name="Vincent A.T."/>
            <person name="Bernet E."/>
            <person name="Veyrier F.J."/>
        </authorList>
    </citation>
    <scope>NUCLEOTIDE SEQUENCE [LARGE SCALE GENOMIC DNA]</scope>
    <source>
        <strain evidence="10 11">DSM 22244</strain>
    </source>
</reference>
<keyword evidence="6" id="KW-0963">Cytoplasm</keyword>
<dbReference type="GO" id="GO:0005524">
    <property type="term" value="F:ATP binding"/>
    <property type="evidence" value="ECO:0007669"/>
    <property type="project" value="UniProtKB-UniRule"/>
</dbReference>
<evidence type="ECO:0000256" key="4">
    <source>
        <dbReference type="ARBA" id="ARBA00023186"/>
    </source>
</evidence>
<evidence type="ECO:0000256" key="2">
    <source>
        <dbReference type="ARBA" id="ARBA00022741"/>
    </source>
</evidence>
<sequence length="547" mass="57601">MAAKDVQFGNDVRQKMVNGVNVLANAVKVTLGPKGRNVVLDRAFGGPHITKDGVSVAKEIELKDKFENMGAQMVKEVASKTSDVAGDGTTTATVLAQAIVAEGMKYVAAGMNPTDLKRGIDKAVTALVDELKNIAKPVPEKSKEIAQVASISANSDESIGDIIAQAMNEVGKEGVITVEDGKSLENEVEVVKGMQFDRGYLSPYFVTDMEKQIAGLDSPFVLLFDKKISNIRDLLPVLEQVAKTSRPLLIIAEDVEGEALATLVVNNIRGILKTVAVKAPGFGDRRKAMLQDIAILTGGTVIAEEVGLSLEKATLEDLGQAKRIEVGKENTTIIDGLGDKAAVEARVKEIRTQIETATSDYDKEKLQERVAKLAGGVAVIKVGAATEVEMKEKKDRVDDALHATRAAVEEGVVAGGGVALLRARAALSKVETANADQEAGVQIVLRAVESPLRQIVANAGGEPSVVVNKVLEGQGNFGYNAGTDSYGDMIEMGVLDPAKVTRSALQHAASIAGLMLTTDCMIAEIPEDKPAAPDMGGMGGMGGMGMM</sequence>
<comment type="similarity">
    <text evidence="1 6 7">Belongs to the chaperonin (HSP60) family.</text>
</comment>
<dbReference type="SUPFAM" id="SSF52029">
    <property type="entry name" value="GroEL apical domain-like"/>
    <property type="match status" value="1"/>
</dbReference>
<dbReference type="FunFam" id="3.50.7.10:FF:000001">
    <property type="entry name" value="60 kDa chaperonin"/>
    <property type="match status" value="1"/>
</dbReference>